<dbReference type="EMBL" id="RCZH01000003">
    <property type="protein sequence ID" value="TPG44146.1"/>
    <property type="molecule type" value="Genomic_DNA"/>
</dbReference>
<dbReference type="CDD" id="cd01310">
    <property type="entry name" value="TatD_DNAse"/>
    <property type="match status" value="1"/>
</dbReference>
<evidence type="ECO:0000313" key="5">
    <source>
        <dbReference type="EMBL" id="TPG44146.1"/>
    </source>
</evidence>
<dbReference type="Proteomes" id="UP000319700">
    <property type="component" value="Unassembled WGS sequence"/>
</dbReference>
<dbReference type="Gene3D" id="3.20.20.140">
    <property type="entry name" value="Metal-dependent hydrolases"/>
    <property type="match status" value="1"/>
</dbReference>
<feature type="binding site" evidence="4">
    <location>
        <position position="8"/>
    </location>
    <ligand>
        <name>a divalent metal cation</name>
        <dbReference type="ChEBI" id="CHEBI:60240"/>
        <label>1</label>
    </ligand>
</feature>
<organism evidence="5 6">
    <name type="scientific">Flavobacterium pectinovorum</name>
    <dbReference type="NCBI Taxonomy" id="29533"/>
    <lineage>
        <taxon>Bacteria</taxon>
        <taxon>Pseudomonadati</taxon>
        <taxon>Bacteroidota</taxon>
        <taxon>Flavobacteriia</taxon>
        <taxon>Flavobacteriales</taxon>
        <taxon>Flavobacteriaceae</taxon>
        <taxon>Flavobacterium</taxon>
    </lineage>
</organism>
<dbReference type="InterPro" id="IPR032466">
    <property type="entry name" value="Metal_Hydrolase"/>
</dbReference>
<dbReference type="GO" id="GO:0016788">
    <property type="term" value="F:hydrolase activity, acting on ester bonds"/>
    <property type="evidence" value="ECO:0007669"/>
    <property type="project" value="InterPro"/>
</dbReference>
<dbReference type="InterPro" id="IPR001130">
    <property type="entry name" value="TatD-like"/>
</dbReference>
<dbReference type="SUPFAM" id="SSF51556">
    <property type="entry name" value="Metallo-dependent hydrolases"/>
    <property type="match status" value="1"/>
</dbReference>
<accession>A0A502F643</accession>
<evidence type="ECO:0000313" key="6">
    <source>
        <dbReference type="Proteomes" id="UP000319700"/>
    </source>
</evidence>
<feature type="binding site" evidence="4">
    <location>
        <position position="193"/>
    </location>
    <ligand>
        <name>a divalent metal cation</name>
        <dbReference type="ChEBI" id="CHEBI:60240"/>
        <label>1</label>
    </ligand>
</feature>
<keyword evidence="3" id="KW-0378">Hydrolase</keyword>
<dbReference type="Pfam" id="PF01026">
    <property type="entry name" value="TatD_DNase"/>
    <property type="match status" value="1"/>
</dbReference>
<comment type="similarity">
    <text evidence="1">Belongs to the metallo-dependent hydrolases superfamily. TatD-type hydrolase family.</text>
</comment>
<feature type="binding site" evidence="4">
    <location>
        <position position="85"/>
    </location>
    <ligand>
        <name>a divalent metal cation</name>
        <dbReference type="ChEBI" id="CHEBI:60240"/>
        <label>1</label>
    </ligand>
</feature>
<name>A0A502F643_9FLAO</name>
<dbReference type="InterPro" id="IPR049677">
    <property type="entry name" value="QatD"/>
</dbReference>
<feature type="binding site" evidence="4">
    <location>
        <position position="145"/>
    </location>
    <ligand>
        <name>a divalent metal cation</name>
        <dbReference type="ChEBI" id="CHEBI:60240"/>
        <label>2</label>
    </ligand>
</feature>
<keyword evidence="6" id="KW-1185">Reference proteome</keyword>
<evidence type="ECO:0000256" key="2">
    <source>
        <dbReference type="ARBA" id="ARBA00022723"/>
    </source>
</evidence>
<gene>
    <name evidence="5" type="ORF">EAH81_06260</name>
</gene>
<evidence type="ECO:0000256" key="4">
    <source>
        <dbReference type="PIRSR" id="PIRSR005902-1"/>
    </source>
</evidence>
<dbReference type="OrthoDB" id="9810005at2"/>
<sequence>MNVDTHCHIDLYNNPKQILQECIKSDITVLAMTNLPSHFEMGYPHFQSLRKIRLALGMHPLMADSHQKEFKLFLTNIDKTSYIGEVGLDFSREGISTKTIQIETFTKILNIVSGKKKILSIHSRKAEKEVLELLIKYDITAAIFHWYSGELGIIDSIVSSGYYFSINPAMIKSSAGRKIISKIPKNFILTETDGPFINEKNLPLKPGETSSVVNFLAEEWKVTKQEVEKIIASNFLRIISYLK</sequence>
<reference evidence="5 6" key="1">
    <citation type="journal article" date="2019" name="Environ. Microbiol.">
        <title>Species interactions and distinct microbial communities in high Arctic permafrost affected cryosols are associated with the CH4 and CO2 gas fluxes.</title>
        <authorList>
            <person name="Altshuler I."/>
            <person name="Hamel J."/>
            <person name="Turney S."/>
            <person name="Magnuson E."/>
            <person name="Levesque R."/>
            <person name="Greer C."/>
            <person name="Whyte L.G."/>
        </authorList>
    </citation>
    <scope>NUCLEOTIDE SEQUENCE [LARGE SCALE GENOMIC DNA]</scope>
    <source>
        <strain evidence="5 6">42</strain>
    </source>
</reference>
<keyword evidence="2 4" id="KW-0479">Metal-binding</keyword>
<evidence type="ECO:0000256" key="3">
    <source>
        <dbReference type="ARBA" id="ARBA00022801"/>
    </source>
</evidence>
<proteinExistence type="inferred from homology"/>
<dbReference type="GO" id="GO:0046872">
    <property type="term" value="F:metal ion binding"/>
    <property type="evidence" value="ECO:0007669"/>
    <property type="project" value="UniProtKB-KW"/>
</dbReference>
<dbReference type="PIRSF" id="PIRSF005902">
    <property type="entry name" value="DNase_TatD"/>
    <property type="match status" value="1"/>
</dbReference>
<dbReference type="PANTHER" id="PTHR46317:SF1">
    <property type="entry name" value="HYDROLASE, TATD FAMILY"/>
    <property type="match status" value="1"/>
</dbReference>
<dbReference type="NCBIfam" id="NF041926">
    <property type="entry name" value="QatD"/>
    <property type="match status" value="1"/>
</dbReference>
<dbReference type="PANTHER" id="PTHR46317">
    <property type="entry name" value="HYDROLASE OF PHP SUPERFAMILY-RELATED PROTEIN"/>
    <property type="match status" value="1"/>
</dbReference>
<evidence type="ECO:0000256" key="1">
    <source>
        <dbReference type="ARBA" id="ARBA00009275"/>
    </source>
</evidence>
<feature type="binding site" evidence="4">
    <location>
        <position position="122"/>
    </location>
    <ligand>
        <name>a divalent metal cation</name>
        <dbReference type="ChEBI" id="CHEBI:60240"/>
        <label>2</label>
    </ligand>
</feature>
<dbReference type="AlphaFoldDB" id="A0A502F643"/>
<feature type="binding site" evidence="4">
    <location>
        <position position="6"/>
    </location>
    <ligand>
        <name>a divalent metal cation</name>
        <dbReference type="ChEBI" id="CHEBI:60240"/>
        <label>1</label>
    </ligand>
</feature>
<comment type="caution">
    <text evidence="5">The sequence shown here is derived from an EMBL/GenBank/DDBJ whole genome shotgun (WGS) entry which is preliminary data.</text>
</comment>
<dbReference type="RefSeq" id="WP_140504883.1">
    <property type="nucleotide sequence ID" value="NZ_RCZH01000003.1"/>
</dbReference>
<protein>
    <submittedName>
        <fullName evidence="5">TatD family deoxyribonuclease</fullName>
    </submittedName>
</protein>